<feature type="domain" description="SIS" evidence="1">
    <location>
        <begin position="32"/>
        <end position="164"/>
    </location>
</feature>
<gene>
    <name evidence="2" type="ORF">G4D54_03550</name>
</gene>
<dbReference type="GO" id="GO:0006487">
    <property type="term" value="P:protein N-linked glycosylation"/>
    <property type="evidence" value="ECO:0007669"/>
    <property type="project" value="TreeGrafter"/>
</dbReference>
<sequence length="357" mass="38989">MSLIDTIRRVPGVVDKVIKERKELTAGLFAYLGDKLSSINEIVLIGSGTSNTCSMTSHEFVEKASGISTTVLLPNLFLEKCAYNPNALYIFTSQSGTSTLTQKALLKMKELGNLTVAVTEDASSPLASVGGCHILMETDHEEYGCRTIGYCMSAFTHMITAMEIGLARGTLSEADYASYLKDAEAAAVHHSELCDATMQWFDKNKWRLMNKDGYALYGSGALYGVAVEGALKCLEIAKRYLCVGYEMDDGMHGPTMGFTNRTAVIILNNGRNTEIANGLAHYIKAEVGDAFVIGMNTIDERDLAFEPHGNDFAYLEYAPVVEILAARLAADYGIITKPFGVDDEPMPEAKYFNTHDE</sequence>
<dbReference type="PROSITE" id="PS51464">
    <property type="entry name" value="SIS"/>
    <property type="match status" value="2"/>
</dbReference>
<organism evidence="2 3">
    <name type="scientific">Clostridium innocuum</name>
    <dbReference type="NCBI Taxonomy" id="1522"/>
    <lineage>
        <taxon>Bacteria</taxon>
        <taxon>Bacillati</taxon>
        <taxon>Bacillota</taxon>
        <taxon>Clostridia</taxon>
        <taxon>Eubacteriales</taxon>
        <taxon>Clostridiaceae</taxon>
        <taxon>Clostridium</taxon>
    </lineage>
</organism>
<evidence type="ECO:0000259" key="1">
    <source>
        <dbReference type="PROSITE" id="PS51464"/>
    </source>
</evidence>
<dbReference type="Proteomes" id="UP000503330">
    <property type="component" value="Chromosome"/>
</dbReference>
<dbReference type="SUPFAM" id="SSF53697">
    <property type="entry name" value="SIS domain"/>
    <property type="match status" value="1"/>
</dbReference>
<dbReference type="PANTHER" id="PTHR10937:SF17">
    <property type="entry name" value="GLUCOSAMINE-FRUCTOSE-6-PHOSPHATE AMINOTRANSFERASE"/>
    <property type="match status" value="1"/>
</dbReference>
<protein>
    <submittedName>
        <fullName evidence="2">SIS domain-containing protein</fullName>
    </submittedName>
</protein>
<dbReference type="InterPro" id="IPR046348">
    <property type="entry name" value="SIS_dom_sf"/>
</dbReference>
<dbReference type="PANTHER" id="PTHR10937">
    <property type="entry name" value="GLUCOSAMINE--FRUCTOSE-6-PHOSPHATE AMINOTRANSFERASE, ISOMERIZING"/>
    <property type="match status" value="1"/>
</dbReference>
<dbReference type="AlphaFoldDB" id="A0AAP9MBV0"/>
<dbReference type="GO" id="GO:0006047">
    <property type="term" value="P:UDP-N-acetylglucosamine metabolic process"/>
    <property type="evidence" value="ECO:0007669"/>
    <property type="project" value="TreeGrafter"/>
</dbReference>
<accession>A0AAP9MBV0</accession>
<dbReference type="RefSeq" id="WP_002607375.1">
    <property type="nucleotide sequence ID" value="NZ_BAAACC010000020.1"/>
</dbReference>
<dbReference type="GO" id="GO:0006002">
    <property type="term" value="P:fructose 6-phosphate metabolic process"/>
    <property type="evidence" value="ECO:0007669"/>
    <property type="project" value="TreeGrafter"/>
</dbReference>
<evidence type="ECO:0000313" key="2">
    <source>
        <dbReference type="EMBL" id="QJA01565.1"/>
    </source>
</evidence>
<proteinExistence type="predicted"/>
<dbReference type="InterPro" id="IPR001347">
    <property type="entry name" value="SIS_dom"/>
</dbReference>
<dbReference type="Gene3D" id="3.40.50.10490">
    <property type="entry name" value="Glucose-6-phosphate isomerase like protein, domain 1"/>
    <property type="match status" value="2"/>
</dbReference>
<evidence type="ECO:0000313" key="3">
    <source>
        <dbReference type="Proteomes" id="UP000503330"/>
    </source>
</evidence>
<reference evidence="2 3" key="1">
    <citation type="submission" date="2020-02" db="EMBL/GenBank/DDBJ databases">
        <authorList>
            <person name="Kociolek L.K."/>
            <person name="Ozer E.A."/>
        </authorList>
    </citation>
    <scope>NUCLEOTIDE SEQUENCE [LARGE SCALE GENOMIC DNA]</scope>
    <source>
        <strain evidence="2 3">ATCC 14501</strain>
    </source>
</reference>
<dbReference type="EMBL" id="CP048838">
    <property type="protein sequence ID" value="QJA01565.1"/>
    <property type="molecule type" value="Genomic_DNA"/>
</dbReference>
<dbReference type="GeneID" id="61924581"/>
<dbReference type="GO" id="GO:0004360">
    <property type="term" value="F:glutamine-fructose-6-phosphate transaminase (isomerizing) activity"/>
    <property type="evidence" value="ECO:0007669"/>
    <property type="project" value="TreeGrafter"/>
</dbReference>
<dbReference type="GO" id="GO:0097367">
    <property type="term" value="F:carbohydrate derivative binding"/>
    <property type="evidence" value="ECO:0007669"/>
    <property type="project" value="InterPro"/>
</dbReference>
<name>A0AAP9MBV0_CLOIN</name>
<feature type="domain" description="SIS" evidence="1">
    <location>
        <begin position="204"/>
        <end position="344"/>
    </location>
</feature>
<dbReference type="Pfam" id="PF01380">
    <property type="entry name" value="SIS"/>
    <property type="match status" value="1"/>
</dbReference>